<proteinExistence type="predicted"/>
<protein>
    <submittedName>
        <fullName evidence="1">Uncharacterized protein</fullName>
    </submittedName>
</protein>
<dbReference type="EMBL" id="CP090165">
    <property type="protein sequence ID" value="UJO14929.1"/>
    <property type="molecule type" value="Genomic_DNA"/>
</dbReference>
<organism evidence="1 2">
    <name type="scientific">Passalora fulva</name>
    <name type="common">Tomato leaf mold</name>
    <name type="synonym">Cladosporium fulvum</name>
    <dbReference type="NCBI Taxonomy" id="5499"/>
    <lineage>
        <taxon>Eukaryota</taxon>
        <taxon>Fungi</taxon>
        <taxon>Dikarya</taxon>
        <taxon>Ascomycota</taxon>
        <taxon>Pezizomycotina</taxon>
        <taxon>Dothideomycetes</taxon>
        <taxon>Dothideomycetidae</taxon>
        <taxon>Mycosphaerellales</taxon>
        <taxon>Mycosphaerellaceae</taxon>
        <taxon>Fulvia</taxon>
    </lineage>
</organism>
<keyword evidence="2" id="KW-1185">Reference proteome</keyword>
<name>A0A9Q8LCM7_PASFU</name>
<dbReference type="RefSeq" id="XP_047759295.1">
    <property type="nucleotide sequence ID" value="XM_047907079.1"/>
</dbReference>
<evidence type="ECO:0000313" key="2">
    <source>
        <dbReference type="Proteomes" id="UP000756132"/>
    </source>
</evidence>
<dbReference type="AlphaFoldDB" id="A0A9Q8LCM7"/>
<reference evidence="1" key="1">
    <citation type="submission" date="2021-12" db="EMBL/GenBank/DDBJ databases">
        <authorList>
            <person name="Zaccaron A."/>
            <person name="Stergiopoulos I."/>
        </authorList>
    </citation>
    <scope>NUCLEOTIDE SEQUENCE</scope>
    <source>
        <strain evidence="1">Race5_Kim</strain>
    </source>
</reference>
<dbReference type="KEGG" id="ffu:CLAFUR5_07931"/>
<dbReference type="Proteomes" id="UP000756132">
    <property type="component" value="Chromosome 3"/>
</dbReference>
<sequence>MTTTTTKPFRFFDLPAELRNSIYALVSRSVWIRPLDTRAFFDVSMMGRHDSCTVRNLQLVSKQFRDEYEGEVGKDGTLELFVDQHGCTRRPFQSTIKQHLETSLAKAPVL</sequence>
<accession>A0A9Q8LCM7</accession>
<reference evidence="1" key="2">
    <citation type="journal article" date="2022" name="Microb. Genom.">
        <title>A chromosome-scale genome assembly of the tomato pathogen Cladosporium fulvum reveals a compartmentalized genome architecture and the presence of a dispensable chromosome.</title>
        <authorList>
            <person name="Zaccaron A.Z."/>
            <person name="Chen L.H."/>
            <person name="Samaras A."/>
            <person name="Stergiopoulos I."/>
        </authorList>
    </citation>
    <scope>NUCLEOTIDE SEQUENCE</scope>
    <source>
        <strain evidence="1">Race5_Kim</strain>
    </source>
</reference>
<dbReference type="GeneID" id="71987809"/>
<gene>
    <name evidence="1" type="ORF">CLAFUR5_07931</name>
</gene>
<dbReference type="OrthoDB" id="5314997at2759"/>
<evidence type="ECO:0000313" key="1">
    <source>
        <dbReference type="EMBL" id="UJO14929.1"/>
    </source>
</evidence>